<comment type="similarity">
    <text evidence="1">Belongs to the peptidase S1C family.</text>
</comment>
<dbReference type="InterPro" id="IPR051201">
    <property type="entry name" value="Chloro_Bact_Ser_Proteases"/>
</dbReference>
<dbReference type="PRINTS" id="PR00834">
    <property type="entry name" value="PROTEASES2C"/>
</dbReference>
<name>A0A1G2NHS2_9BACT</name>
<evidence type="ECO:0000313" key="5">
    <source>
        <dbReference type="EMBL" id="OHA34941.1"/>
    </source>
</evidence>
<gene>
    <name evidence="5" type="ORF">A2938_02240</name>
</gene>
<evidence type="ECO:0000313" key="6">
    <source>
        <dbReference type="Proteomes" id="UP000177797"/>
    </source>
</evidence>
<evidence type="ECO:0000259" key="4">
    <source>
        <dbReference type="SMART" id="SM00228"/>
    </source>
</evidence>
<evidence type="ECO:0000256" key="2">
    <source>
        <dbReference type="ARBA" id="ARBA00022670"/>
    </source>
</evidence>
<evidence type="ECO:0000256" key="1">
    <source>
        <dbReference type="ARBA" id="ARBA00010541"/>
    </source>
</evidence>
<dbReference type="SUPFAM" id="SSF50156">
    <property type="entry name" value="PDZ domain-like"/>
    <property type="match status" value="1"/>
</dbReference>
<dbReference type="Gene3D" id="2.40.10.10">
    <property type="entry name" value="Trypsin-like serine proteases"/>
    <property type="match status" value="2"/>
</dbReference>
<dbReference type="AlphaFoldDB" id="A0A1G2NHS2"/>
<dbReference type="GO" id="GO:0006508">
    <property type="term" value="P:proteolysis"/>
    <property type="evidence" value="ECO:0007669"/>
    <property type="project" value="UniProtKB-KW"/>
</dbReference>
<evidence type="ECO:0000256" key="3">
    <source>
        <dbReference type="ARBA" id="ARBA00022801"/>
    </source>
</evidence>
<dbReference type="Proteomes" id="UP000177797">
    <property type="component" value="Unassembled WGS sequence"/>
</dbReference>
<dbReference type="PANTHER" id="PTHR43343:SF3">
    <property type="entry name" value="PROTEASE DO-LIKE 8, CHLOROPLASTIC"/>
    <property type="match status" value="1"/>
</dbReference>
<keyword evidence="2" id="KW-0645">Protease</keyword>
<proteinExistence type="inferred from homology"/>
<dbReference type="SMART" id="SM00228">
    <property type="entry name" value="PDZ"/>
    <property type="match status" value="1"/>
</dbReference>
<accession>A0A1G2NHS2</accession>
<dbReference type="PANTHER" id="PTHR43343">
    <property type="entry name" value="PEPTIDASE S12"/>
    <property type="match status" value="1"/>
</dbReference>
<dbReference type="Gene3D" id="2.30.42.10">
    <property type="match status" value="1"/>
</dbReference>
<sequence length="417" mass="45052">MFRKHKKKILFHLAASLATSFIVLGAAGAFVWWKRAEIFHYFASQFLTQTQSAPTTDEVKKETVRIITQEALVVDVVKKSDPAVFSIVISKDVPIVEQYFDEWNPFKDFFGGDFGGFQIPQYRQKGTEKREVGGGTGFLVTKEGLALTNRHVVDDAGASYTALANNGKKYDVEVVAKDPVLDLAVIRLKGTVGFPFLTLGNSDLLDVGETAIAIGNALGEFRNTVSVGVISGLARSITANDASGKSETLDEVIQTDAAINPGNSGGPLLSLAGKVIGINVAVAQGSQNIGFALPVNLAKASLASVEKYGRIVRPFLGIRYTEVTQAIKEKNKLTVDYGALVVRGANQDELAVMPGSPADKAGIVEYDIILEVDGEKVTEEHPLASLIRKKNVGDTVRLKILHKGVEKTVEMKLEEFK</sequence>
<protein>
    <recommendedName>
        <fullName evidence="4">PDZ domain-containing protein</fullName>
    </recommendedName>
</protein>
<dbReference type="Pfam" id="PF13365">
    <property type="entry name" value="Trypsin_2"/>
    <property type="match status" value="1"/>
</dbReference>
<dbReference type="SUPFAM" id="SSF50494">
    <property type="entry name" value="Trypsin-like serine proteases"/>
    <property type="match status" value="1"/>
</dbReference>
<dbReference type="EMBL" id="MHSA01000004">
    <property type="protein sequence ID" value="OHA34941.1"/>
    <property type="molecule type" value="Genomic_DNA"/>
</dbReference>
<dbReference type="CDD" id="cd06779">
    <property type="entry name" value="cpPDZ_Deg_HtrA-like"/>
    <property type="match status" value="1"/>
</dbReference>
<feature type="domain" description="PDZ" evidence="4">
    <location>
        <begin position="314"/>
        <end position="404"/>
    </location>
</feature>
<dbReference type="InterPro" id="IPR001478">
    <property type="entry name" value="PDZ"/>
</dbReference>
<dbReference type="InterPro" id="IPR043504">
    <property type="entry name" value="Peptidase_S1_PA_chymotrypsin"/>
</dbReference>
<organism evidence="5 6">
    <name type="scientific">Candidatus Taylorbacteria bacterium RIFCSPLOWO2_01_FULL_48_100</name>
    <dbReference type="NCBI Taxonomy" id="1802322"/>
    <lineage>
        <taxon>Bacteria</taxon>
        <taxon>Candidatus Tayloriibacteriota</taxon>
    </lineage>
</organism>
<dbReference type="InterPro" id="IPR001940">
    <property type="entry name" value="Peptidase_S1C"/>
</dbReference>
<dbReference type="Pfam" id="PF13180">
    <property type="entry name" value="PDZ_2"/>
    <property type="match status" value="1"/>
</dbReference>
<dbReference type="InterPro" id="IPR009003">
    <property type="entry name" value="Peptidase_S1_PA"/>
</dbReference>
<dbReference type="GO" id="GO:0004252">
    <property type="term" value="F:serine-type endopeptidase activity"/>
    <property type="evidence" value="ECO:0007669"/>
    <property type="project" value="InterPro"/>
</dbReference>
<comment type="caution">
    <text evidence="5">The sequence shown here is derived from an EMBL/GenBank/DDBJ whole genome shotgun (WGS) entry which is preliminary data.</text>
</comment>
<dbReference type="InterPro" id="IPR036034">
    <property type="entry name" value="PDZ_sf"/>
</dbReference>
<keyword evidence="3" id="KW-0378">Hydrolase</keyword>
<reference evidence="5 6" key="1">
    <citation type="journal article" date="2016" name="Nat. Commun.">
        <title>Thousands of microbial genomes shed light on interconnected biogeochemical processes in an aquifer system.</title>
        <authorList>
            <person name="Anantharaman K."/>
            <person name="Brown C.T."/>
            <person name="Hug L.A."/>
            <person name="Sharon I."/>
            <person name="Castelle C.J."/>
            <person name="Probst A.J."/>
            <person name="Thomas B.C."/>
            <person name="Singh A."/>
            <person name="Wilkins M.J."/>
            <person name="Karaoz U."/>
            <person name="Brodie E.L."/>
            <person name="Williams K.H."/>
            <person name="Hubbard S.S."/>
            <person name="Banfield J.F."/>
        </authorList>
    </citation>
    <scope>NUCLEOTIDE SEQUENCE [LARGE SCALE GENOMIC DNA]</scope>
</reference>